<evidence type="ECO:0000256" key="12">
    <source>
        <dbReference type="ARBA" id="ARBA00024779"/>
    </source>
</evidence>
<dbReference type="InterPro" id="IPR018162">
    <property type="entry name" value="Ala-tRNA-ligase_IIc_anticod-bd"/>
</dbReference>
<evidence type="ECO:0000256" key="7">
    <source>
        <dbReference type="ARBA" id="ARBA00022833"/>
    </source>
</evidence>
<evidence type="ECO:0000256" key="11">
    <source>
        <dbReference type="ARBA" id="ARBA00023146"/>
    </source>
</evidence>
<dbReference type="SUPFAM" id="SSF50447">
    <property type="entry name" value="Translation proteins"/>
    <property type="match status" value="1"/>
</dbReference>
<dbReference type="SMART" id="SM00863">
    <property type="entry name" value="tRNA_SAD"/>
    <property type="match status" value="1"/>
</dbReference>
<evidence type="ECO:0000256" key="13">
    <source>
        <dbReference type="ARBA" id="ARBA00048300"/>
    </source>
</evidence>
<dbReference type="PANTHER" id="PTHR11777">
    <property type="entry name" value="ALANYL-TRNA SYNTHETASE"/>
    <property type="match status" value="1"/>
</dbReference>
<keyword evidence="5 14" id="KW-0479">Metal-binding</keyword>
<dbReference type="Pfam" id="PF07973">
    <property type="entry name" value="tRNA_SAD"/>
    <property type="match status" value="1"/>
</dbReference>
<dbReference type="EMBL" id="LT838272">
    <property type="protein sequence ID" value="SMB98724.1"/>
    <property type="molecule type" value="Genomic_DNA"/>
</dbReference>
<keyword evidence="7 14" id="KW-0862">Zinc</keyword>
<comment type="cofactor">
    <cofactor evidence="14">
        <name>Zn(2+)</name>
        <dbReference type="ChEBI" id="CHEBI:29105"/>
    </cofactor>
    <text evidence="14">Binds 1 zinc ion per subunit.</text>
</comment>
<keyword evidence="6 14" id="KW-0547">Nucleotide-binding</keyword>
<dbReference type="Pfam" id="PF01411">
    <property type="entry name" value="tRNA-synt_2c"/>
    <property type="match status" value="1"/>
</dbReference>
<organism evidence="17 18">
    <name type="scientific">Thermanaeromonas toyohensis ToBE</name>
    <dbReference type="NCBI Taxonomy" id="698762"/>
    <lineage>
        <taxon>Bacteria</taxon>
        <taxon>Bacillati</taxon>
        <taxon>Bacillota</taxon>
        <taxon>Clostridia</taxon>
        <taxon>Neomoorellales</taxon>
        <taxon>Neomoorellaceae</taxon>
        <taxon>Thermanaeromonas</taxon>
    </lineage>
</organism>
<dbReference type="SUPFAM" id="SSF55681">
    <property type="entry name" value="Class II aaRS and biotin synthetases"/>
    <property type="match status" value="1"/>
</dbReference>
<dbReference type="GO" id="GO:0140096">
    <property type="term" value="F:catalytic activity, acting on a protein"/>
    <property type="evidence" value="ECO:0007669"/>
    <property type="project" value="UniProtKB-ARBA"/>
</dbReference>
<dbReference type="FunFam" id="2.40.30.130:FF:000001">
    <property type="entry name" value="Alanine--tRNA ligase"/>
    <property type="match status" value="1"/>
</dbReference>
<dbReference type="AlphaFoldDB" id="A0A1W1W0T7"/>
<dbReference type="GO" id="GO:0008270">
    <property type="term" value="F:zinc ion binding"/>
    <property type="evidence" value="ECO:0007669"/>
    <property type="project" value="UniProtKB-UniRule"/>
</dbReference>
<evidence type="ECO:0000256" key="9">
    <source>
        <dbReference type="ARBA" id="ARBA00022884"/>
    </source>
</evidence>
<dbReference type="GO" id="GO:0006419">
    <property type="term" value="P:alanyl-tRNA aminoacylation"/>
    <property type="evidence" value="ECO:0007669"/>
    <property type="project" value="UniProtKB-UniRule"/>
</dbReference>
<feature type="domain" description="Alanyl-transfer RNA synthetases family profile" evidence="16">
    <location>
        <begin position="1"/>
        <end position="713"/>
    </location>
</feature>
<comment type="domain">
    <text evidence="14">Consists of three domains; the N-terminal catalytic domain, the editing domain and the C-terminal C-Ala domain. The editing domain removes incorrectly charged amino acids, while the C-Ala domain, along with tRNA(Ala), serves as a bridge to cooperatively bring together the editing and aminoacylation centers thus stimulating deacylation of misacylated tRNAs.</text>
</comment>
<dbReference type="InterPro" id="IPR023033">
    <property type="entry name" value="Ala_tRNA_ligase_euk/bac"/>
</dbReference>
<dbReference type="InterPro" id="IPR018165">
    <property type="entry name" value="Ala-tRNA-synth_IIc_core"/>
</dbReference>
<dbReference type="GO" id="GO:0000049">
    <property type="term" value="F:tRNA binding"/>
    <property type="evidence" value="ECO:0007669"/>
    <property type="project" value="UniProtKB-KW"/>
</dbReference>
<dbReference type="STRING" id="698762.SAMN00808754_2516"/>
<feature type="binding site" evidence="14">
    <location>
        <position position="670"/>
    </location>
    <ligand>
        <name>Zn(2+)</name>
        <dbReference type="ChEBI" id="CHEBI:29105"/>
    </ligand>
</feature>
<feature type="binding site" evidence="14">
    <location>
        <position position="674"/>
    </location>
    <ligand>
        <name>Zn(2+)</name>
        <dbReference type="ChEBI" id="CHEBI:29105"/>
    </ligand>
</feature>
<dbReference type="Gene3D" id="6.10.250.550">
    <property type="match status" value="1"/>
</dbReference>
<dbReference type="InterPro" id="IPR003156">
    <property type="entry name" value="DHHA1_dom"/>
</dbReference>
<dbReference type="RefSeq" id="WP_231968020.1">
    <property type="nucleotide sequence ID" value="NZ_LT838272.1"/>
</dbReference>
<evidence type="ECO:0000256" key="3">
    <source>
        <dbReference type="ARBA" id="ARBA00022555"/>
    </source>
</evidence>
<keyword evidence="3 14" id="KW-0820">tRNA-binding</keyword>
<keyword evidence="11 14" id="KW-0030">Aminoacyl-tRNA synthetase</keyword>
<keyword evidence="10 14" id="KW-0648">Protein biosynthesis</keyword>
<evidence type="ECO:0000256" key="15">
    <source>
        <dbReference type="SAM" id="Coils"/>
    </source>
</evidence>
<dbReference type="FunFam" id="3.30.54.20:FF:000001">
    <property type="entry name" value="Alanine--tRNA ligase"/>
    <property type="match status" value="1"/>
</dbReference>
<protein>
    <recommendedName>
        <fullName evidence="14">Alanine--tRNA ligase</fullName>
        <ecNumber evidence="14">6.1.1.7</ecNumber>
    </recommendedName>
    <alternativeName>
        <fullName evidence="14">Alanyl-tRNA synthetase</fullName>
        <shortName evidence="14">AlaRS</shortName>
    </alternativeName>
</protein>
<dbReference type="InterPro" id="IPR018163">
    <property type="entry name" value="Thr/Ala-tRNA-synth_IIc_edit"/>
</dbReference>
<dbReference type="Gene3D" id="3.30.980.10">
    <property type="entry name" value="Threonyl-trna Synthetase, Chain A, domain 2"/>
    <property type="match status" value="1"/>
</dbReference>
<evidence type="ECO:0000259" key="16">
    <source>
        <dbReference type="PROSITE" id="PS50860"/>
    </source>
</evidence>
<name>A0A1W1W0T7_9FIRM</name>
<dbReference type="InterPro" id="IPR045864">
    <property type="entry name" value="aa-tRNA-synth_II/BPL/LPL"/>
</dbReference>
<gene>
    <name evidence="14" type="primary">alaS</name>
    <name evidence="17" type="ORF">SAMN00808754_2516</name>
</gene>
<dbReference type="PROSITE" id="PS50860">
    <property type="entry name" value="AA_TRNA_LIGASE_II_ALA"/>
    <property type="match status" value="1"/>
</dbReference>
<dbReference type="InterPro" id="IPR018164">
    <property type="entry name" value="Ala-tRNA-synth_IIc_N"/>
</dbReference>
<comment type="catalytic activity">
    <reaction evidence="13 14">
        <text>tRNA(Ala) + L-alanine + ATP = L-alanyl-tRNA(Ala) + AMP + diphosphate</text>
        <dbReference type="Rhea" id="RHEA:12540"/>
        <dbReference type="Rhea" id="RHEA-COMP:9657"/>
        <dbReference type="Rhea" id="RHEA-COMP:9923"/>
        <dbReference type="ChEBI" id="CHEBI:30616"/>
        <dbReference type="ChEBI" id="CHEBI:33019"/>
        <dbReference type="ChEBI" id="CHEBI:57972"/>
        <dbReference type="ChEBI" id="CHEBI:78442"/>
        <dbReference type="ChEBI" id="CHEBI:78497"/>
        <dbReference type="ChEBI" id="CHEBI:456215"/>
        <dbReference type="EC" id="6.1.1.7"/>
    </reaction>
</comment>
<dbReference type="GO" id="GO:0016740">
    <property type="term" value="F:transferase activity"/>
    <property type="evidence" value="ECO:0007669"/>
    <property type="project" value="UniProtKB-ARBA"/>
</dbReference>
<dbReference type="CDD" id="cd00673">
    <property type="entry name" value="AlaRS_core"/>
    <property type="match status" value="1"/>
</dbReference>
<dbReference type="GO" id="GO:0005829">
    <property type="term" value="C:cytosol"/>
    <property type="evidence" value="ECO:0007669"/>
    <property type="project" value="TreeGrafter"/>
</dbReference>
<comment type="similarity">
    <text evidence="2 14">Belongs to the class-II aminoacyl-tRNA synthetase family.</text>
</comment>
<evidence type="ECO:0000256" key="8">
    <source>
        <dbReference type="ARBA" id="ARBA00022840"/>
    </source>
</evidence>
<keyword evidence="8 14" id="KW-0067">ATP-binding</keyword>
<dbReference type="PANTHER" id="PTHR11777:SF9">
    <property type="entry name" value="ALANINE--TRNA LIGASE, CYTOPLASMIC"/>
    <property type="match status" value="1"/>
</dbReference>
<dbReference type="GO" id="GO:0005524">
    <property type="term" value="F:ATP binding"/>
    <property type="evidence" value="ECO:0007669"/>
    <property type="project" value="UniProtKB-UniRule"/>
</dbReference>
<evidence type="ECO:0000256" key="4">
    <source>
        <dbReference type="ARBA" id="ARBA00022598"/>
    </source>
</evidence>
<dbReference type="SUPFAM" id="SSF55186">
    <property type="entry name" value="ThrRS/AlaRS common domain"/>
    <property type="match status" value="1"/>
</dbReference>
<keyword evidence="18" id="KW-1185">Reference proteome</keyword>
<dbReference type="NCBIfam" id="TIGR00344">
    <property type="entry name" value="alaS"/>
    <property type="match status" value="1"/>
</dbReference>
<dbReference type="GO" id="GO:0004813">
    <property type="term" value="F:alanine-tRNA ligase activity"/>
    <property type="evidence" value="ECO:0007669"/>
    <property type="project" value="UniProtKB-UniRule"/>
</dbReference>
<dbReference type="Gene3D" id="3.10.310.40">
    <property type="match status" value="1"/>
</dbReference>
<dbReference type="InterPro" id="IPR009000">
    <property type="entry name" value="Transl_B-barrel_sf"/>
</dbReference>
<dbReference type="Proteomes" id="UP000192569">
    <property type="component" value="Chromosome I"/>
</dbReference>
<evidence type="ECO:0000256" key="14">
    <source>
        <dbReference type="HAMAP-Rule" id="MF_00036"/>
    </source>
</evidence>
<feature type="binding site" evidence="14">
    <location>
        <position position="572"/>
    </location>
    <ligand>
        <name>Zn(2+)</name>
        <dbReference type="ChEBI" id="CHEBI:29105"/>
    </ligand>
</feature>
<dbReference type="Gene3D" id="3.30.54.20">
    <property type="match status" value="1"/>
</dbReference>
<proteinExistence type="inferred from homology"/>
<comment type="function">
    <text evidence="12 14">Catalyzes the attachment of alanine to tRNA(Ala) in a two-step reaction: alanine is first activated by ATP to form Ala-AMP and then transferred to the acceptor end of tRNA(Ala). Also edits incorrectly charged Ser-tRNA(Ala) and Gly-tRNA(Ala) via its editing domain.</text>
</comment>
<sequence>MRGSNLRESFLRFFADKGHTIVPSSPLVPYNDPTLLFTNAGMVQFKDVFLGLDRRPYTRAATAQKCVRAGGKHNDLDTVGRTARHHTFFEMLGNFSFGDYFKKEAIEFAWEFLTRVLELPKERLWVTIFKDDEEAFELWQEIADLPPERIVRMGEKDNFWAMGDTGPCGPCSEIIYDRGPEYACASQTCALGVCDCDRWLEIWNLVFMQYNRDADGNLTPLPRPSIDTGMGLERMASILQGVDSNFETDLLWPLITAVEKITGRRYDRGEGGFPFRVIADHARSCTFIIADGVLPGNEGRSYVLRRILRRASRLGMALGLDGPFLYRLVPVVAEIMGEAYPEVVEKEEEIAKIIRQEEERFHSTLHEGMRVLNGILDRAAREGRKIITGQEAFILYDTYGFPLDLTEEIATERGLEVDREGFAQAMETQRERARAAREEGKAYEFAMALASALGETAQSLFTGYERLEEEAKVLALVQEGQRVEALEEGTQGYVLVDRTPFYPEGGGQVGDQGQILWAEGEALVQDTRRLPDGRILHEVEIKKGTLTAGTRVKLAVDRERRRSIARNHTATHLLHRALKDVLGEHAAQAGSLVAPDRLRFDFTHFAPLTVEELKAVEARVNEQILANLPVSTLETSLSHAKAMGAIALFGEKYGERVRVVKIGNYSLELCGGTHVATTSEIGLFRLTSESGIGSGLRRIEAVTGWAALEVTTRERAELEEAASLLKVPPGEIVHRLETLLGQLKEMEREISSLRHRLASYEVEKLLAQVKEVAGIRVLPAKVQVANAEALREMADLLRDKLGSGVVILGSASDGRVNFVAMASKDVVAKGIHAGNLLREVARIAAGGGGGRPDMAQAGGKDPAKLDQALAYTLQVVAEQLRASGGERGR</sequence>
<feature type="binding site" evidence="14">
    <location>
        <position position="568"/>
    </location>
    <ligand>
        <name>Zn(2+)</name>
        <dbReference type="ChEBI" id="CHEBI:29105"/>
    </ligand>
</feature>
<evidence type="ECO:0000256" key="2">
    <source>
        <dbReference type="ARBA" id="ARBA00008226"/>
    </source>
</evidence>
<dbReference type="InterPro" id="IPR050058">
    <property type="entry name" value="Ala-tRNA_ligase"/>
</dbReference>
<keyword evidence="14" id="KW-0963">Cytoplasm</keyword>
<dbReference type="FunFam" id="3.30.980.10:FF:000004">
    <property type="entry name" value="Alanine--tRNA ligase, cytoplasmic"/>
    <property type="match status" value="1"/>
</dbReference>
<feature type="coiled-coil region" evidence="15">
    <location>
        <begin position="736"/>
        <end position="763"/>
    </location>
</feature>
<evidence type="ECO:0000256" key="1">
    <source>
        <dbReference type="ARBA" id="ARBA00004496"/>
    </source>
</evidence>
<dbReference type="GO" id="GO:0002161">
    <property type="term" value="F:aminoacyl-tRNA deacylase activity"/>
    <property type="evidence" value="ECO:0007669"/>
    <property type="project" value="TreeGrafter"/>
</dbReference>
<dbReference type="Gene3D" id="2.40.30.130">
    <property type="match status" value="1"/>
</dbReference>
<reference evidence="17 18" key="1">
    <citation type="submission" date="2017-04" db="EMBL/GenBank/DDBJ databases">
        <authorList>
            <person name="Afonso C.L."/>
            <person name="Miller P.J."/>
            <person name="Scott M.A."/>
            <person name="Spackman E."/>
            <person name="Goraichik I."/>
            <person name="Dimitrov K.M."/>
            <person name="Suarez D.L."/>
            <person name="Swayne D.E."/>
        </authorList>
    </citation>
    <scope>NUCLEOTIDE SEQUENCE [LARGE SCALE GENOMIC DNA]</scope>
    <source>
        <strain evidence="17 18">ToBE</strain>
    </source>
</reference>
<dbReference type="InterPro" id="IPR002318">
    <property type="entry name" value="Ala-tRNA-lgiase_IIc"/>
</dbReference>
<evidence type="ECO:0000313" key="18">
    <source>
        <dbReference type="Proteomes" id="UP000192569"/>
    </source>
</evidence>
<dbReference type="PRINTS" id="PR00980">
    <property type="entry name" value="TRNASYNTHALA"/>
</dbReference>
<evidence type="ECO:0000313" key="17">
    <source>
        <dbReference type="EMBL" id="SMB98724.1"/>
    </source>
</evidence>
<dbReference type="Gene3D" id="3.30.930.10">
    <property type="entry name" value="Bira Bifunctional Protein, Domain 2"/>
    <property type="match status" value="1"/>
</dbReference>
<dbReference type="SUPFAM" id="SSF101353">
    <property type="entry name" value="Putative anticodon-binding domain of alanyl-tRNA synthetase (AlaRS)"/>
    <property type="match status" value="1"/>
</dbReference>
<keyword evidence="4 14" id="KW-0436">Ligase</keyword>
<keyword evidence="15" id="KW-0175">Coiled coil</keyword>
<evidence type="ECO:0000256" key="6">
    <source>
        <dbReference type="ARBA" id="ARBA00022741"/>
    </source>
</evidence>
<dbReference type="EC" id="6.1.1.7" evidence="14"/>
<evidence type="ECO:0000256" key="10">
    <source>
        <dbReference type="ARBA" id="ARBA00022917"/>
    </source>
</evidence>
<dbReference type="FunFam" id="3.30.930.10:FF:000004">
    <property type="entry name" value="Alanine--tRNA ligase"/>
    <property type="match status" value="1"/>
</dbReference>
<keyword evidence="9 14" id="KW-0694">RNA-binding</keyword>
<dbReference type="Pfam" id="PF02272">
    <property type="entry name" value="DHHA1"/>
    <property type="match status" value="1"/>
</dbReference>
<dbReference type="HAMAP" id="MF_00036_B">
    <property type="entry name" value="Ala_tRNA_synth_B"/>
    <property type="match status" value="1"/>
</dbReference>
<dbReference type="InterPro" id="IPR012947">
    <property type="entry name" value="tRNA_SAD"/>
</dbReference>
<comment type="subcellular location">
    <subcellularLocation>
        <location evidence="1 14">Cytoplasm</location>
    </subcellularLocation>
</comment>
<accession>A0A1W1W0T7</accession>
<dbReference type="FunFam" id="3.10.310.40:FF:000001">
    <property type="entry name" value="Alanine--tRNA ligase"/>
    <property type="match status" value="1"/>
</dbReference>
<evidence type="ECO:0000256" key="5">
    <source>
        <dbReference type="ARBA" id="ARBA00022723"/>
    </source>
</evidence>